<feature type="region of interest" description="Disordered" evidence="1">
    <location>
        <begin position="32"/>
        <end position="52"/>
    </location>
</feature>
<dbReference type="OrthoDB" id="672310at2759"/>
<evidence type="ECO:0000313" key="2">
    <source>
        <dbReference type="EMBL" id="KAG0466979.1"/>
    </source>
</evidence>
<evidence type="ECO:0000256" key="1">
    <source>
        <dbReference type="SAM" id="MobiDB-lite"/>
    </source>
</evidence>
<comment type="caution">
    <text evidence="2">The sequence shown here is derived from an EMBL/GenBank/DDBJ whole genome shotgun (WGS) entry which is preliminary data.</text>
</comment>
<dbReference type="EMBL" id="JADCNL010000009">
    <property type="protein sequence ID" value="KAG0466979.1"/>
    <property type="molecule type" value="Genomic_DNA"/>
</dbReference>
<accession>A0A835QC92</accession>
<dbReference type="Proteomes" id="UP000636800">
    <property type="component" value="Unassembled WGS sequence"/>
</dbReference>
<reference evidence="2 3" key="1">
    <citation type="journal article" date="2020" name="Nat. Food">
        <title>A phased Vanilla planifolia genome enables genetic improvement of flavour and production.</title>
        <authorList>
            <person name="Hasing T."/>
            <person name="Tang H."/>
            <person name="Brym M."/>
            <person name="Khazi F."/>
            <person name="Huang T."/>
            <person name="Chambers A.H."/>
        </authorList>
    </citation>
    <scope>NUCLEOTIDE SEQUENCE [LARGE SCALE GENOMIC DNA]</scope>
    <source>
        <tissue evidence="2">Leaf</tissue>
    </source>
</reference>
<keyword evidence="3" id="KW-1185">Reference proteome</keyword>
<evidence type="ECO:0000313" key="3">
    <source>
        <dbReference type="Proteomes" id="UP000636800"/>
    </source>
</evidence>
<protein>
    <submittedName>
        <fullName evidence="2">Uncharacterized protein</fullName>
    </submittedName>
</protein>
<name>A0A835QC92_VANPL</name>
<gene>
    <name evidence="2" type="ORF">HPP92_018559</name>
</gene>
<sequence>MKHLLVLRMQKAQQDIPKEQIIDTQVLQSSGSQNTGLFESHQTLDEAQSSDQAKAGDLYNDFDEWETEFQAAKSATIGDMSKVIDPLQNPLEHLSDNSEAIPLQHRTIDLFQSHEAN</sequence>
<proteinExistence type="predicted"/>
<organism evidence="2 3">
    <name type="scientific">Vanilla planifolia</name>
    <name type="common">Vanilla</name>
    <dbReference type="NCBI Taxonomy" id="51239"/>
    <lineage>
        <taxon>Eukaryota</taxon>
        <taxon>Viridiplantae</taxon>
        <taxon>Streptophyta</taxon>
        <taxon>Embryophyta</taxon>
        <taxon>Tracheophyta</taxon>
        <taxon>Spermatophyta</taxon>
        <taxon>Magnoliopsida</taxon>
        <taxon>Liliopsida</taxon>
        <taxon>Asparagales</taxon>
        <taxon>Orchidaceae</taxon>
        <taxon>Vanilloideae</taxon>
        <taxon>Vanilleae</taxon>
        <taxon>Vanilla</taxon>
    </lineage>
</organism>
<dbReference type="AlphaFoldDB" id="A0A835QC92"/>